<evidence type="ECO:0000313" key="4">
    <source>
        <dbReference type="Proteomes" id="UP000572722"/>
    </source>
</evidence>
<dbReference type="EMBL" id="VTXO01000008">
    <property type="protein sequence ID" value="NOI82497.1"/>
    <property type="molecule type" value="Genomic_DNA"/>
</dbReference>
<dbReference type="Proteomes" id="UP000572722">
    <property type="component" value="Unassembled WGS sequence"/>
</dbReference>
<name>A0AAE5LJC0_9VIBR</name>
<dbReference type="Pfam" id="PF00300">
    <property type="entry name" value="His_Phos_1"/>
    <property type="match status" value="1"/>
</dbReference>
<sequence length="215" mass="24173">MTLNEADEDKVPKTINIYLLRHGKTVGEPALYGHTDIEVAPERQAEICRCLLEDGLDFSAVQTSPLKRCSDLAKLIHAKKPELELAVKSDWKETYFGDLDGVPFEQAKSSWDLLDAFWQAPKQNPLPKAEPLGDFYRRISASWSAFTKTVDKDTLIVCHGGTIRMILAKILQLDWSNAALYSTLNIAHQSLTHIQITKADQDYFRVCMIGKPLIG</sequence>
<gene>
    <name evidence="3" type="ORF">F0237_17655</name>
</gene>
<dbReference type="Gene3D" id="3.40.50.1240">
    <property type="entry name" value="Phosphoglycerate mutase-like"/>
    <property type="match status" value="1"/>
</dbReference>
<accession>A0AAE5LJC0</accession>
<organism evidence="3 4">
    <name type="scientific">Vibrio tubiashii</name>
    <dbReference type="NCBI Taxonomy" id="29498"/>
    <lineage>
        <taxon>Bacteria</taxon>
        <taxon>Pseudomonadati</taxon>
        <taxon>Pseudomonadota</taxon>
        <taxon>Gammaproteobacteria</taxon>
        <taxon>Vibrionales</taxon>
        <taxon>Vibrionaceae</taxon>
        <taxon>Vibrio</taxon>
        <taxon>Vibrio oreintalis group</taxon>
    </lineage>
</organism>
<dbReference type="GO" id="GO:0005737">
    <property type="term" value="C:cytoplasm"/>
    <property type="evidence" value="ECO:0007669"/>
    <property type="project" value="TreeGrafter"/>
</dbReference>
<proteinExistence type="predicted"/>
<dbReference type="PANTHER" id="PTHR48100:SF1">
    <property type="entry name" value="HISTIDINE PHOSPHATASE FAMILY PROTEIN-RELATED"/>
    <property type="match status" value="1"/>
</dbReference>
<dbReference type="InterPro" id="IPR029033">
    <property type="entry name" value="His_PPase_superfam"/>
</dbReference>
<evidence type="ECO:0000256" key="2">
    <source>
        <dbReference type="PIRSR" id="PIRSR613078-2"/>
    </source>
</evidence>
<dbReference type="InterPro" id="IPR013078">
    <property type="entry name" value="His_Pase_superF_clade-1"/>
</dbReference>
<dbReference type="RefSeq" id="WP_171324076.1">
    <property type="nucleotide sequence ID" value="NZ_VTXO01000008.1"/>
</dbReference>
<dbReference type="CDD" id="cd07067">
    <property type="entry name" value="HP_PGM_like"/>
    <property type="match status" value="1"/>
</dbReference>
<feature type="active site" description="Tele-phosphohistidine intermediate" evidence="1">
    <location>
        <position position="22"/>
    </location>
</feature>
<feature type="active site" description="Proton donor/acceptor" evidence="1">
    <location>
        <position position="93"/>
    </location>
</feature>
<dbReference type="AlphaFoldDB" id="A0AAE5LJC0"/>
<dbReference type="InterPro" id="IPR050275">
    <property type="entry name" value="PGM_Phosphatase"/>
</dbReference>
<dbReference type="PANTHER" id="PTHR48100">
    <property type="entry name" value="BROAD-SPECIFICITY PHOSPHATASE YOR283W-RELATED"/>
    <property type="match status" value="1"/>
</dbReference>
<protein>
    <submittedName>
        <fullName evidence="3">Alpha-ribazole phosphatase</fullName>
    </submittedName>
</protein>
<dbReference type="GO" id="GO:0016791">
    <property type="term" value="F:phosphatase activity"/>
    <property type="evidence" value="ECO:0007669"/>
    <property type="project" value="TreeGrafter"/>
</dbReference>
<comment type="caution">
    <text evidence="3">The sequence shown here is derived from an EMBL/GenBank/DDBJ whole genome shotgun (WGS) entry which is preliminary data.</text>
</comment>
<reference evidence="3 4" key="1">
    <citation type="submission" date="2019-08" db="EMBL/GenBank/DDBJ databases">
        <title>Draft genome sequencing and comparative genomics of hatchery-associated Vibrios.</title>
        <authorList>
            <person name="Kehlet-Delgado H."/>
            <person name="Mueller R.S."/>
        </authorList>
    </citation>
    <scope>NUCLEOTIDE SEQUENCE [LARGE SCALE GENOMIC DNA]</scope>
    <source>
        <strain evidence="3 4">01-65-5-1</strain>
    </source>
</reference>
<dbReference type="SUPFAM" id="SSF53254">
    <property type="entry name" value="Phosphoglycerate mutase-like"/>
    <property type="match status" value="1"/>
</dbReference>
<evidence type="ECO:0000313" key="3">
    <source>
        <dbReference type="EMBL" id="NOI82497.1"/>
    </source>
</evidence>
<dbReference type="SMART" id="SM00855">
    <property type="entry name" value="PGAM"/>
    <property type="match status" value="1"/>
</dbReference>
<feature type="binding site" evidence="2">
    <location>
        <position position="68"/>
    </location>
    <ligand>
        <name>substrate</name>
    </ligand>
</feature>
<evidence type="ECO:0000256" key="1">
    <source>
        <dbReference type="PIRSR" id="PIRSR613078-1"/>
    </source>
</evidence>